<name>A0A151ZKG8_TIELA</name>
<dbReference type="EMBL" id="LODT01000022">
    <property type="protein sequence ID" value="KYQ94488.1"/>
    <property type="molecule type" value="Genomic_DNA"/>
</dbReference>
<reference evidence="2 3" key="1">
    <citation type="submission" date="2015-12" db="EMBL/GenBank/DDBJ databases">
        <title>Dictyostelia acquired genes for synthesis and detection of signals that induce cell-type specialization by lateral gene transfer from prokaryotes.</title>
        <authorList>
            <person name="Gloeckner G."/>
            <person name="Schaap P."/>
        </authorList>
    </citation>
    <scope>NUCLEOTIDE SEQUENCE [LARGE SCALE GENOMIC DNA]</scope>
    <source>
        <strain evidence="2 3">TK</strain>
    </source>
</reference>
<organism evidence="2 3">
    <name type="scientific">Tieghemostelium lacteum</name>
    <name type="common">Slime mold</name>
    <name type="synonym">Dictyostelium lacteum</name>
    <dbReference type="NCBI Taxonomy" id="361077"/>
    <lineage>
        <taxon>Eukaryota</taxon>
        <taxon>Amoebozoa</taxon>
        <taxon>Evosea</taxon>
        <taxon>Eumycetozoa</taxon>
        <taxon>Dictyostelia</taxon>
        <taxon>Dictyosteliales</taxon>
        <taxon>Raperosteliaceae</taxon>
        <taxon>Tieghemostelium</taxon>
    </lineage>
</organism>
<feature type="compositionally biased region" description="Low complexity" evidence="1">
    <location>
        <begin position="331"/>
        <end position="360"/>
    </location>
</feature>
<gene>
    <name evidence="2" type="ORF">DLAC_04794</name>
</gene>
<keyword evidence="3" id="KW-1185">Reference proteome</keyword>
<feature type="region of interest" description="Disordered" evidence="1">
    <location>
        <begin position="322"/>
        <end position="395"/>
    </location>
</feature>
<feature type="compositionally biased region" description="Basic residues" evidence="1">
    <location>
        <begin position="380"/>
        <end position="395"/>
    </location>
</feature>
<dbReference type="AlphaFoldDB" id="A0A151ZKG8"/>
<feature type="region of interest" description="Disordered" evidence="1">
    <location>
        <begin position="285"/>
        <end position="307"/>
    </location>
</feature>
<sequence length="395" mass="44653">MNSKKSLKQKLLSARSNLPKKQAVPQNNVVNNDEHIPQSNVQKDEDKITIRNSIPIESQQLEILDDVLMHIDKLNNNSNIDTTNSNDTVIVNNNISDNGLSECPICMKSIPNSEIESHVMIELEQMESTEPKKEFNVNSLKQRLPIKSNSNNNNNNNSIIKNLSVKRKLDFQIDQDIFKNDDIIYSDDEIKPYKKATTTTTTTTSRNSINARDLINLKNSKPSSKSNNNNNSIILEEDFISSNSTDSSYVPIDDDPDEIEFTQYHRNSKNNNNILEEEDDDIIDLEGDDEKSNPFAIKNQSKVPSDLSNICKPKYSGAKLAVPPPKFNSFSKQPTSPSTKPYSSYSKKSSSTLSPSQKSPKPFKKWKRKSYKSSSSPLKKDKKTKIPKVKVKPEK</sequence>
<feature type="compositionally biased region" description="Basic residues" evidence="1">
    <location>
        <begin position="361"/>
        <end position="371"/>
    </location>
</feature>
<comment type="caution">
    <text evidence="2">The sequence shown here is derived from an EMBL/GenBank/DDBJ whole genome shotgun (WGS) entry which is preliminary data.</text>
</comment>
<accession>A0A151ZKG8</accession>
<dbReference type="InParanoid" id="A0A151ZKG8"/>
<feature type="compositionally biased region" description="Polar residues" evidence="1">
    <location>
        <begin position="298"/>
        <end position="307"/>
    </location>
</feature>
<evidence type="ECO:0000313" key="3">
    <source>
        <dbReference type="Proteomes" id="UP000076078"/>
    </source>
</evidence>
<evidence type="ECO:0000256" key="1">
    <source>
        <dbReference type="SAM" id="MobiDB-lite"/>
    </source>
</evidence>
<protein>
    <submittedName>
        <fullName evidence="2">Uncharacterized protein</fullName>
    </submittedName>
</protein>
<evidence type="ECO:0000313" key="2">
    <source>
        <dbReference type="EMBL" id="KYQ94488.1"/>
    </source>
</evidence>
<proteinExistence type="predicted"/>
<dbReference type="Proteomes" id="UP000076078">
    <property type="component" value="Unassembled WGS sequence"/>
</dbReference>
<feature type="region of interest" description="Disordered" evidence="1">
    <location>
        <begin position="1"/>
        <end position="40"/>
    </location>
</feature>